<dbReference type="OrthoDB" id="783096at2759"/>
<dbReference type="EMBL" id="KN818282">
    <property type="protein sequence ID" value="KIL61633.1"/>
    <property type="molecule type" value="Genomic_DNA"/>
</dbReference>
<organism evidence="3 4">
    <name type="scientific">Amanita muscaria (strain Koide BX008)</name>
    <dbReference type="NCBI Taxonomy" id="946122"/>
    <lineage>
        <taxon>Eukaryota</taxon>
        <taxon>Fungi</taxon>
        <taxon>Dikarya</taxon>
        <taxon>Basidiomycota</taxon>
        <taxon>Agaricomycotina</taxon>
        <taxon>Agaricomycetes</taxon>
        <taxon>Agaricomycetidae</taxon>
        <taxon>Agaricales</taxon>
        <taxon>Pluteineae</taxon>
        <taxon>Amanitaceae</taxon>
        <taxon>Amanita</taxon>
    </lineage>
</organism>
<dbReference type="AlphaFoldDB" id="A0A0C2WYZ9"/>
<name>A0A0C2WYZ9_AMAMK</name>
<feature type="region of interest" description="Disordered" evidence="1">
    <location>
        <begin position="1"/>
        <end position="27"/>
    </location>
</feature>
<reference evidence="3 4" key="1">
    <citation type="submission" date="2014-04" db="EMBL/GenBank/DDBJ databases">
        <title>Evolutionary Origins and Diversification of the Mycorrhizal Mutualists.</title>
        <authorList>
            <consortium name="DOE Joint Genome Institute"/>
            <consortium name="Mycorrhizal Genomics Consortium"/>
            <person name="Kohler A."/>
            <person name="Kuo A."/>
            <person name="Nagy L.G."/>
            <person name="Floudas D."/>
            <person name="Copeland A."/>
            <person name="Barry K.W."/>
            <person name="Cichocki N."/>
            <person name="Veneault-Fourrey C."/>
            <person name="LaButti K."/>
            <person name="Lindquist E.A."/>
            <person name="Lipzen A."/>
            <person name="Lundell T."/>
            <person name="Morin E."/>
            <person name="Murat C."/>
            <person name="Riley R."/>
            <person name="Ohm R."/>
            <person name="Sun H."/>
            <person name="Tunlid A."/>
            <person name="Henrissat B."/>
            <person name="Grigoriev I.V."/>
            <person name="Hibbett D.S."/>
            <person name="Martin F."/>
        </authorList>
    </citation>
    <scope>NUCLEOTIDE SEQUENCE [LARGE SCALE GENOMIC DNA]</scope>
    <source>
        <strain evidence="3 4">Koide BX008</strain>
    </source>
</reference>
<gene>
    <name evidence="3" type="ORF">M378DRAFT_852468</name>
</gene>
<accession>A0A0C2WYZ9</accession>
<evidence type="ECO:0000313" key="3">
    <source>
        <dbReference type="EMBL" id="KIL61633.1"/>
    </source>
</evidence>
<dbReference type="InterPro" id="IPR056279">
    <property type="entry name" value="Aip3p_Bud6_N"/>
</dbReference>
<sequence length="71" mass="7874">MSLAQSPSVPPTQSPIRRSERATRRNFNTSAVESAVTNLLVSIKQLLESLTEWSQLKIDETAVSDVYVRLG</sequence>
<dbReference type="InParanoid" id="A0A0C2WYZ9"/>
<feature type="domain" description="Aip3p/Bud6 N-terminal" evidence="2">
    <location>
        <begin position="33"/>
        <end position="71"/>
    </location>
</feature>
<proteinExistence type="predicted"/>
<evidence type="ECO:0000259" key="2">
    <source>
        <dbReference type="Pfam" id="PF23153"/>
    </source>
</evidence>
<dbReference type="Proteomes" id="UP000054549">
    <property type="component" value="Unassembled WGS sequence"/>
</dbReference>
<keyword evidence="4" id="KW-1185">Reference proteome</keyword>
<feature type="non-terminal residue" evidence="3">
    <location>
        <position position="71"/>
    </location>
</feature>
<evidence type="ECO:0000256" key="1">
    <source>
        <dbReference type="SAM" id="MobiDB-lite"/>
    </source>
</evidence>
<dbReference type="HOGENOM" id="CLU_2746805_0_0_1"/>
<dbReference type="STRING" id="946122.A0A0C2WYZ9"/>
<evidence type="ECO:0000313" key="4">
    <source>
        <dbReference type="Proteomes" id="UP000054549"/>
    </source>
</evidence>
<protein>
    <recommendedName>
        <fullName evidence="2">Aip3p/Bud6 N-terminal domain-containing protein</fullName>
    </recommendedName>
</protein>
<dbReference type="Pfam" id="PF23153">
    <property type="entry name" value="Aip3p_Bud6_N"/>
    <property type="match status" value="1"/>
</dbReference>